<evidence type="ECO:0000259" key="2">
    <source>
        <dbReference type="SMART" id="SM00226"/>
    </source>
</evidence>
<dbReference type="InterPro" id="IPR036196">
    <property type="entry name" value="Ptyr_pPase_sf"/>
</dbReference>
<dbReference type="InterPro" id="IPR023485">
    <property type="entry name" value="Ptyr_pPase"/>
</dbReference>
<reference evidence="3 4" key="1">
    <citation type="submission" date="2019-02" db="EMBL/GenBank/DDBJ databases">
        <title>Deep-cultivation of Planctomycetes and their phenomic and genomic characterization uncovers novel biology.</title>
        <authorList>
            <person name="Wiegand S."/>
            <person name="Jogler M."/>
            <person name="Boedeker C."/>
            <person name="Pinto D."/>
            <person name="Vollmers J."/>
            <person name="Rivas-Marin E."/>
            <person name="Kohn T."/>
            <person name="Peeters S.H."/>
            <person name="Heuer A."/>
            <person name="Rast P."/>
            <person name="Oberbeckmann S."/>
            <person name="Bunk B."/>
            <person name="Jeske O."/>
            <person name="Meyerdierks A."/>
            <person name="Storesund J.E."/>
            <person name="Kallscheuer N."/>
            <person name="Luecker S."/>
            <person name="Lage O.M."/>
            <person name="Pohl T."/>
            <person name="Merkel B.J."/>
            <person name="Hornburger P."/>
            <person name="Mueller R.-W."/>
            <person name="Bruemmer F."/>
            <person name="Labrenz M."/>
            <person name="Spormann A.M."/>
            <person name="Op den Camp H."/>
            <person name="Overmann J."/>
            <person name="Amann R."/>
            <person name="Jetten M.S.M."/>
            <person name="Mascher T."/>
            <person name="Medema M.H."/>
            <person name="Devos D.P."/>
            <person name="Kaster A.-K."/>
            <person name="Ovreas L."/>
            <person name="Rohde M."/>
            <person name="Galperin M.Y."/>
            <person name="Jogler C."/>
        </authorList>
    </citation>
    <scope>NUCLEOTIDE SEQUENCE [LARGE SCALE GENOMIC DNA]</scope>
    <source>
        <strain evidence="3 4">Pla163</strain>
    </source>
</reference>
<dbReference type="PANTHER" id="PTHR43428:SF1">
    <property type="entry name" value="ARSENATE REDUCTASE"/>
    <property type="match status" value="1"/>
</dbReference>
<dbReference type="RefSeq" id="WP_419185925.1">
    <property type="nucleotide sequence ID" value="NZ_CP036290.1"/>
</dbReference>
<organism evidence="3 4">
    <name type="scientific">Rohdeia mirabilis</name>
    <dbReference type="NCBI Taxonomy" id="2528008"/>
    <lineage>
        <taxon>Bacteria</taxon>
        <taxon>Pseudomonadati</taxon>
        <taxon>Planctomycetota</taxon>
        <taxon>Planctomycetia</taxon>
        <taxon>Planctomycetia incertae sedis</taxon>
        <taxon>Rohdeia</taxon>
    </lineage>
</organism>
<keyword evidence="1" id="KW-0059">Arsenical resistance</keyword>
<dbReference type="Gene3D" id="3.40.50.2300">
    <property type="match status" value="1"/>
</dbReference>
<evidence type="ECO:0000313" key="3">
    <source>
        <dbReference type="EMBL" id="QDU85608.1"/>
    </source>
</evidence>
<feature type="domain" description="Phosphotyrosine protein phosphatase I" evidence="2">
    <location>
        <begin position="9"/>
        <end position="142"/>
    </location>
</feature>
<dbReference type="EC" id="2.8.4.2" evidence="3"/>
<dbReference type="SUPFAM" id="SSF52788">
    <property type="entry name" value="Phosphotyrosine protein phosphatases I"/>
    <property type="match status" value="1"/>
</dbReference>
<dbReference type="CDD" id="cd16345">
    <property type="entry name" value="LMWP_ArsC"/>
    <property type="match status" value="1"/>
</dbReference>
<dbReference type="GO" id="GO:0102100">
    <property type="term" value="F:mycothiol-arsenate ligase activity"/>
    <property type="evidence" value="ECO:0007669"/>
    <property type="project" value="UniProtKB-EC"/>
</dbReference>
<dbReference type="GO" id="GO:0046685">
    <property type="term" value="P:response to arsenic-containing substance"/>
    <property type="evidence" value="ECO:0007669"/>
    <property type="project" value="UniProtKB-KW"/>
</dbReference>
<dbReference type="Pfam" id="PF01451">
    <property type="entry name" value="LMWPc"/>
    <property type="match status" value="1"/>
</dbReference>
<evidence type="ECO:0000313" key="4">
    <source>
        <dbReference type="Proteomes" id="UP000319342"/>
    </source>
</evidence>
<keyword evidence="3" id="KW-0808">Transferase</keyword>
<proteinExistence type="predicted"/>
<dbReference type="EMBL" id="CP036290">
    <property type="protein sequence ID" value="QDU85608.1"/>
    <property type="molecule type" value="Genomic_DNA"/>
</dbReference>
<gene>
    <name evidence="3" type="primary">arsC2</name>
    <name evidence="3" type="ORF">Pla163_27400</name>
</gene>
<sequence length="151" mass="16336">MSDAPLRKPRVVFLCIGNACRSPIGEGWLRHLAGERFEVSSGGVHPIGVQALSIQVMREAGVDISAQTSSYVHAELDPPPDVLIALSNSALEEAPPIPSATHVLRWPIPDPYAVRGDENTVLRAYRGTRDEIRERLEEWLAAGAPPLGAGR</sequence>
<keyword evidence="4" id="KW-1185">Reference proteome</keyword>
<dbReference type="Proteomes" id="UP000319342">
    <property type="component" value="Chromosome"/>
</dbReference>
<dbReference type="SMART" id="SM00226">
    <property type="entry name" value="LMWPc"/>
    <property type="match status" value="1"/>
</dbReference>
<evidence type="ECO:0000256" key="1">
    <source>
        <dbReference type="ARBA" id="ARBA00022849"/>
    </source>
</evidence>
<dbReference type="AlphaFoldDB" id="A0A518D2A3"/>
<accession>A0A518D2A3</accession>
<name>A0A518D2A3_9BACT</name>
<dbReference type="PANTHER" id="PTHR43428">
    <property type="entry name" value="ARSENATE REDUCTASE"/>
    <property type="match status" value="1"/>
</dbReference>
<protein>
    <submittedName>
        <fullName evidence="3">Arsenate-mycothiol transferase ArsC2</fullName>
        <ecNumber evidence="3">2.8.4.2</ecNumber>
    </submittedName>
</protein>